<keyword evidence="1" id="KW-1133">Transmembrane helix</keyword>
<evidence type="ECO:0000313" key="2">
    <source>
        <dbReference type="EMBL" id="QHS99964.1"/>
    </source>
</evidence>
<proteinExistence type="predicted"/>
<dbReference type="EMBL" id="MN739352">
    <property type="protein sequence ID" value="QHS99964.1"/>
    <property type="molecule type" value="Genomic_DNA"/>
</dbReference>
<organism evidence="2">
    <name type="scientific">viral metagenome</name>
    <dbReference type="NCBI Taxonomy" id="1070528"/>
    <lineage>
        <taxon>unclassified sequences</taxon>
        <taxon>metagenomes</taxon>
        <taxon>organismal metagenomes</taxon>
    </lineage>
</organism>
<evidence type="ECO:0000256" key="1">
    <source>
        <dbReference type="SAM" id="Phobius"/>
    </source>
</evidence>
<protein>
    <submittedName>
        <fullName evidence="2">Uncharacterized protein</fullName>
    </submittedName>
</protein>
<feature type="transmembrane region" description="Helical" evidence="1">
    <location>
        <begin position="6"/>
        <end position="28"/>
    </location>
</feature>
<keyword evidence="1" id="KW-0812">Transmembrane</keyword>
<sequence length="93" mass="10784">MGAIAIVVKLLFIIGIILVIIGIVKVYNKPPPEKTVYRYIPRTFIEDQENPVPLDDIFYEMFNNPTPWVASVDVQRRKSDIAENINKYYLTQI</sequence>
<keyword evidence="1" id="KW-0472">Membrane</keyword>
<name>A0A6C0C885_9ZZZZ</name>
<dbReference type="AlphaFoldDB" id="A0A6C0C885"/>
<accession>A0A6C0C885</accession>
<reference evidence="2" key="1">
    <citation type="journal article" date="2020" name="Nature">
        <title>Giant virus diversity and host interactions through global metagenomics.</title>
        <authorList>
            <person name="Schulz F."/>
            <person name="Roux S."/>
            <person name="Paez-Espino D."/>
            <person name="Jungbluth S."/>
            <person name="Walsh D.A."/>
            <person name="Denef V.J."/>
            <person name="McMahon K.D."/>
            <person name="Konstantinidis K.T."/>
            <person name="Eloe-Fadrosh E.A."/>
            <person name="Kyrpides N.C."/>
            <person name="Woyke T."/>
        </authorList>
    </citation>
    <scope>NUCLEOTIDE SEQUENCE</scope>
    <source>
        <strain evidence="2">GVMAG-M-3300020192-26</strain>
    </source>
</reference>